<dbReference type="AlphaFoldDB" id="A0A3A9AWA2"/>
<proteinExistence type="inferred from homology"/>
<comment type="caution">
    <text evidence="6">The sequence shown here is derived from an EMBL/GenBank/DDBJ whole genome shotgun (WGS) entry which is preliminary data.</text>
</comment>
<dbReference type="CDD" id="cd14748">
    <property type="entry name" value="PBP2_UgpB"/>
    <property type="match status" value="1"/>
</dbReference>
<feature type="compositionally biased region" description="Low complexity" evidence="4">
    <location>
        <begin position="37"/>
        <end position="47"/>
    </location>
</feature>
<feature type="compositionally biased region" description="Acidic residues" evidence="4">
    <location>
        <begin position="48"/>
        <end position="57"/>
    </location>
</feature>
<evidence type="ECO:0000313" key="7">
    <source>
        <dbReference type="Proteomes" id="UP000280696"/>
    </source>
</evidence>
<evidence type="ECO:0000256" key="4">
    <source>
        <dbReference type="SAM" id="MobiDB-lite"/>
    </source>
</evidence>
<evidence type="ECO:0000256" key="1">
    <source>
        <dbReference type="ARBA" id="ARBA00008520"/>
    </source>
</evidence>
<keyword evidence="3 5" id="KW-0732">Signal</keyword>
<dbReference type="SUPFAM" id="SSF53850">
    <property type="entry name" value="Periplasmic binding protein-like II"/>
    <property type="match status" value="1"/>
</dbReference>
<reference evidence="6 7" key="1">
    <citation type="submission" date="2018-09" db="EMBL/GenBank/DDBJ databases">
        <title>Murine metabolic-syndrome-specific gut microbial biobank.</title>
        <authorList>
            <person name="Liu C."/>
        </authorList>
    </citation>
    <scope>NUCLEOTIDE SEQUENCE [LARGE SCALE GENOMIC DNA]</scope>
    <source>
        <strain evidence="6 7">0.1xD8-82</strain>
    </source>
</reference>
<sequence>MKRKKITALLAVFAMTVSLAAGCGNAEKAGTVADNAAADNAESSVESNSDEAPEETGQETAGEENAPSGEAQAVTIWYYWETEGHQVALDQVIQDYNGSQDSYEVTAKYVPFADFKKQLSIGASADELPDIAILDSPDHASYVEMGIFEDLTGKFDVGSYYEGTVNSCTVDGKLYGVPFGVNCLALYYNEDMLNEAGCSVPTTWEELMTTAKALTTDSVTGLALCSVQNEEGTFNFVPWLWSTGATSYDINNENGIRALSFIQSLIEEEVMSKECINWTQGDVMNQFISGNVAMMENGPWQIPTMQQEAPDLNWKVTLIPKDSEYSSVLGGENYAVINGGNVEGALDFLNYATSEEKVKFLMDKFGYISADKSIAENQFEADSPYQPFVEELNYAMPRGPLAEWPGVSDAISLAFNQVITGTATPEDAAAEAQATIDGIVK</sequence>
<evidence type="ECO:0000256" key="2">
    <source>
        <dbReference type="ARBA" id="ARBA00022448"/>
    </source>
</evidence>
<comment type="similarity">
    <text evidence="1">Belongs to the bacterial solute-binding protein 1 family.</text>
</comment>
<feature type="chain" id="PRO_5017483247" evidence="5">
    <location>
        <begin position="21"/>
        <end position="441"/>
    </location>
</feature>
<evidence type="ECO:0000256" key="5">
    <source>
        <dbReference type="SAM" id="SignalP"/>
    </source>
</evidence>
<feature type="signal peptide" evidence="5">
    <location>
        <begin position="1"/>
        <end position="20"/>
    </location>
</feature>
<evidence type="ECO:0000256" key="3">
    <source>
        <dbReference type="ARBA" id="ARBA00022729"/>
    </source>
</evidence>
<dbReference type="InterPro" id="IPR006059">
    <property type="entry name" value="SBP"/>
</dbReference>
<organism evidence="6 7">
    <name type="scientific">Parablautia intestinalis</name>
    <dbReference type="NCBI Taxonomy" id="2320100"/>
    <lineage>
        <taxon>Bacteria</taxon>
        <taxon>Bacillati</taxon>
        <taxon>Bacillota</taxon>
        <taxon>Clostridia</taxon>
        <taxon>Lachnospirales</taxon>
        <taxon>Lachnospiraceae</taxon>
        <taxon>Parablautia</taxon>
    </lineage>
</organism>
<gene>
    <name evidence="6" type="ORF">D7V94_12575</name>
</gene>
<feature type="region of interest" description="Disordered" evidence="4">
    <location>
        <begin position="37"/>
        <end position="68"/>
    </location>
</feature>
<dbReference type="PANTHER" id="PTHR30061">
    <property type="entry name" value="MALTOSE-BINDING PERIPLASMIC PROTEIN"/>
    <property type="match status" value="1"/>
</dbReference>
<dbReference type="PROSITE" id="PS51257">
    <property type="entry name" value="PROKAR_LIPOPROTEIN"/>
    <property type="match status" value="1"/>
</dbReference>
<dbReference type="GO" id="GO:0042956">
    <property type="term" value="P:maltodextrin transmembrane transport"/>
    <property type="evidence" value="ECO:0007669"/>
    <property type="project" value="TreeGrafter"/>
</dbReference>
<evidence type="ECO:0000313" key="6">
    <source>
        <dbReference type="EMBL" id="RKI90625.1"/>
    </source>
</evidence>
<keyword evidence="7" id="KW-1185">Reference proteome</keyword>
<name>A0A3A9AWA2_9FIRM</name>
<dbReference type="GO" id="GO:0055052">
    <property type="term" value="C:ATP-binding cassette (ABC) transporter complex, substrate-binding subunit-containing"/>
    <property type="evidence" value="ECO:0007669"/>
    <property type="project" value="TreeGrafter"/>
</dbReference>
<dbReference type="GO" id="GO:1901982">
    <property type="term" value="F:maltose binding"/>
    <property type="evidence" value="ECO:0007669"/>
    <property type="project" value="TreeGrafter"/>
</dbReference>
<keyword evidence="2" id="KW-0813">Transport</keyword>
<dbReference type="PANTHER" id="PTHR30061:SF50">
    <property type="entry name" value="MALTOSE_MALTODEXTRIN-BINDING PERIPLASMIC PROTEIN"/>
    <property type="match status" value="1"/>
</dbReference>
<dbReference type="Pfam" id="PF13416">
    <property type="entry name" value="SBP_bac_8"/>
    <property type="match status" value="1"/>
</dbReference>
<accession>A0A3A9AWA2</accession>
<protein>
    <submittedName>
        <fullName evidence="6">ABC transporter substrate-binding protein</fullName>
    </submittedName>
</protein>
<dbReference type="GO" id="GO:0015768">
    <property type="term" value="P:maltose transport"/>
    <property type="evidence" value="ECO:0007669"/>
    <property type="project" value="TreeGrafter"/>
</dbReference>
<dbReference type="EMBL" id="RAYQ01000013">
    <property type="protein sequence ID" value="RKI90625.1"/>
    <property type="molecule type" value="Genomic_DNA"/>
</dbReference>
<dbReference type="Gene3D" id="3.40.190.10">
    <property type="entry name" value="Periplasmic binding protein-like II"/>
    <property type="match status" value="2"/>
</dbReference>
<dbReference type="OrthoDB" id="41208at2"/>
<dbReference type="Proteomes" id="UP000280696">
    <property type="component" value="Unassembled WGS sequence"/>
</dbReference>
<dbReference type="RefSeq" id="WP_120470295.1">
    <property type="nucleotide sequence ID" value="NZ_RAYQ01000013.1"/>
</dbReference>